<dbReference type="Proteomes" id="UP000191418">
    <property type="component" value="Unassembled WGS sequence"/>
</dbReference>
<dbReference type="SUPFAM" id="SSF82771">
    <property type="entry name" value="GIY-YIG endonuclease"/>
    <property type="match status" value="1"/>
</dbReference>
<protein>
    <recommendedName>
        <fullName evidence="2">GIY-YIG domain-containing protein</fullName>
    </recommendedName>
</protein>
<dbReference type="Gene3D" id="3.40.1440.10">
    <property type="entry name" value="GIY-YIG endonuclease"/>
    <property type="match status" value="1"/>
</dbReference>
<dbReference type="EMBL" id="MTSM01000023">
    <property type="protein sequence ID" value="OPX54542.1"/>
    <property type="molecule type" value="Genomic_DNA"/>
</dbReference>
<reference evidence="3 4" key="1">
    <citation type="submission" date="2017-01" db="EMBL/GenBank/DDBJ databases">
        <title>Genome Sequencing of a Marine Spirillum, Oceanospirillum multiglobuliferum ATCC 33336, from Japan.</title>
        <authorList>
            <person name="Carney J.G."/>
            <person name="Trachtenberg A.M."/>
            <person name="Rheaume B.A."/>
            <person name="Linnane J.D."/>
            <person name="Pitts N.L."/>
            <person name="Mykles D.L."/>
            <person name="Maclea K.S."/>
        </authorList>
    </citation>
    <scope>NUCLEOTIDE SEQUENCE [LARGE SCALE GENOMIC DNA]</scope>
    <source>
        <strain evidence="3 4">ATCC 33336</strain>
    </source>
</reference>
<evidence type="ECO:0000313" key="4">
    <source>
        <dbReference type="Proteomes" id="UP000191418"/>
    </source>
</evidence>
<dbReference type="InterPro" id="IPR050190">
    <property type="entry name" value="UPF0213_domain"/>
</dbReference>
<dbReference type="InterPro" id="IPR035901">
    <property type="entry name" value="GIY-YIG_endonuc_sf"/>
</dbReference>
<dbReference type="PANTHER" id="PTHR34477">
    <property type="entry name" value="UPF0213 PROTEIN YHBQ"/>
    <property type="match status" value="1"/>
</dbReference>
<dbReference type="STRING" id="64969.SAMN02745127_02668"/>
<dbReference type="Pfam" id="PF01541">
    <property type="entry name" value="GIY-YIG"/>
    <property type="match status" value="1"/>
</dbReference>
<proteinExistence type="inferred from homology"/>
<comment type="similarity">
    <text evidence="1">Belongs to the UPF0213 family.</text>
</comment>
<dbReference type="PROSITE" id="PS50164">
    <property type="entry name" value="GIY_YIG"/>
    <property type="match status" value="1"/>
</dbReference>
<accession>A0A1T4S034</accession>
<dbReference type="CDD" id="cd10456">
    <property type="entry name" value="GIY-YIG_UPF0213"/>
    <property type="match status" value="1"/>
</dbReference>
<name>A0A1T4S034_9GAMM</name>
<dbReference type="OrthoDB" id="9797095at2"/>
<dbReference type="InterPro" id="IPR000305">
    <property type="entry name" value="GIY-YIG_endonuc"/>
</dbReference>
<evidence type="ECO:0000313" key="3">
    <source>
        <dbReference type="EMBL" id="OPX54542.1"/>
    </source>
</evidence>
<comment type="caution">
    <text evidence="3">The sequence shown here is derived from an EMBL/GenBank/DDBJ whole genome shotgun (WGS) entry which is preliminary data.</text>
</comment>
<dbReference type="RefSeq" id="WP_078746204.1">
    <property type="nucleotide sequence ID" value="NZ_FUXG01000022.1"/>
</dbReference>
<keyword evidence="4" id="KW-1185">Reference proteome</keyword>
<evidence type="ECO:0000256" key="1">
    <source>
        <dbReference type="ARBA" id="ARBA00007435"/>
    </source>
</evidence>
<feature type="domain" description="GIY-YIG" evidence="2">
    <location>
        <begin position="2"/>
        <end position="78"/>
    </location>
</feature>
<gene>
    <name evidence="3" type="ORF">BTE48_13715</name>
</gene>
<dbReference type="AlphaFoldDB" id="A0A1T4S034"/>
<dbReference type="PANTHER" id="PTHR34477:SF1">
    <property type="entry name" value="UPF0213 PROTEIN YHBQ"/>
    <property type="match status" value="1"/>
</dbReference>
<organism evidence="3 4">
    <name type="scientific">Oceanospirillum multiglobuliferum</name>
    <dbReference type="NCBI Taxonomy" id="64969"/>
    <lineage>
        <taxon>Bacteria</taxon>
        <taxon>Pseudomonadati</taxon>
        <taxon>Pseudomonadota</taxon>
        <taxon>Gammaproteobacteria</taxon>
        <taxon>Oceanospirillales</taxon>
        <taxon>Oceanospirillaceae</taxon>
        <taxon>Oceanospirillum</taxon>
    </lineage>
</organism>
<sequence>MADWFLYVIETDGGRLYTGISTDVERRLAEHQAGKKGARFLRGRKHIVLKHQQPFINRSLASKAEYAFKQLRREEKLYWLAQGSIPFNPATGKIEPAVANTENSGLTVQQD</sequence>
<evidence type="ECO:0000259" key="2">
    <source>
        <dbReference type="PROSITE" id="PS50164"/>
    </source>
</evidence>